<dbReference type="GO" id="GO:0005763">
    <property type="term" value="C:mitochondrial small ribosomal subunit"/>
    <property type="evidence" value="ECO:0007669"/>
    <property type="project" value="TreeGrafter"/>
</dbReference>
<dbReference type="Pfam" id="PF00203">
    <property type="entry name" value="Ribosomal_S19"/>
    <property type="match status" value="1"/>
</dbReference>
<dbReference type="PANTHER" id="PTHR11880:SF8">
    <property type="entry name" value="SMALL RIBOSOMAL SUBUNIT PROTEIN US19M"/>
    <property type="match status" value="1"/>
</dbReference>
<dbReference type="Gene3D" id="3.30.860.10">
    <property type="entry name" value="30s Ribosomal Protein S19, Chain A"/>
    <property type="match status" value="1"/>
</dbReference>
<evidence type="ECO:0000256" key="2">
    <source>
        <dbReference type="ARBA" id="ARBA00022980"/>
    </source>
</evidence>
<evidence type="ECO:0000313" key="7">
    <source>
        <dbReference type="Proteomes" id="UP000075714"/>
    </source>
</evidence>
<name>A0A150H1T1_GONPE</name>
<dbReference type="PANTHER" id="PTHR11880">
    <property type="entry name" value="RIBOSOMAL PROTEIN S19P FAMILY MEMBER"/>
    <property type="match status" value="1"/>
</dbReference>
<evidence type="ECO:0000256" key="3">
    <source>
        <dbReference type="ARBA" id="ARBA00023274"/>
    </source>
</evidence>
<organism evidence="6 7">
    <name type="scientific">Gonium pectorale</name>
    <name type="common">Green alga</name>
    <dbReference type="NCBI Taxonomy" id="33097"/>
    <lineage>
        <taxon>Eukaryota</taxon>
        <taxon>Viridiplantae</taxon>
        <taxon>Chlorophyta</taxon>
        <taxon>core chlorophytes</taxon>
        <taxon>Chlorophyceae</taxon>
        <taxon>CS clade</taxon>
        <taxon>Chlamydomonadales</taxon>
        <taxon>Volvocaceae</taxon>
        <taxon>Gonium</taxon>
    </lineage>
</organism>
<dbReference type="InterPro" id="IPR002222">
    <property type="entry name" value="Ribosomal_uS19"/>
</dbReference>
<dbReference type="GO" id="GO:0003735">
    <property type="term" value="F:structural constituent of ribosome"/>
    <property type="evidence" value="ECO:0007669"/>
    <property type="project" value="InterPro"/>
</dbReference>
<dbReference type="PROSITE" id="PS00323">
    <property type="entry name" value="RIBOSOMAL_S19"/>
    <property type="match status" value="1"/>
</dbReference>
<keyword evidence="3 4" id="KW-0687">Ribonucleoprotein</keyword>
<keyword evidence="2 4" id="KW-0689">Ribosomal protein</keyword>
<evidence type="ECO:0000256" key="5">
    <source>
        <dbReference type="SAM" id="MobiDB-lite"/>
    </source>
</evidence>
<comment type="caution">
    <text evidence="6">The sequence shown here is derived from an EMBL/GenBank/DDBJ whole genome shotgun (WGS) entry which is preliminary data.</text>
</comment>
<dbReference type="InterPro" id="IPR020934">
    <property type="entry name" value="Ribosomal_uS19_CS"/>
</dbReference>
<dbReference type="STRING" id="33097.A0A150H1T1"/>
<protein>
    <recommendedName>
        <fullName evidence="8">Ribosomal protein S19</fullName>
    </recommendedName>
</protein>
<dbReference type="EMBL" id="LSYV01000003">
    <property type="protein sequence ID" value="KXZ56106.1"/>
    <property type="molecule type" value="Genomic_DNA"/>
</dbReference>
<comment type="similarity">
    <text evidence="1 4">Belongs to the universal ribosomal protein uS19 family.</text>
</comment>
<evidence type="ECO:0000256" key="4">
    <source>
        <dbReference type="RuleBase" id="RU003485"/>
    </source>
</evidence>
<proteinExistence type="inferred from homology"/>
<feature type="region of interest" description="Disordered" evidence="5">
    <location>
        <begin position="95"/>
        <end position="118"/>
    </location>
</feature>
<sequence length="118" mass="13071">MPRSVWKGPYVAVSLLQDVVAFARKHPEWWNKGRFQGQKAPEVINTYSRASVILPDFLACRFGVHNGKSFVNLEVQEAMVGHRLAEFAPTKVLPSKAPSKDTGNVVKKKINPKTGKAA</sequence>
<dbReference type="GO" id="GO:0000028">
    <property type="term" value="P:ribosomal small subunit assembly"/>
    <property type="evidence" value="ECO:0007669"/>
    <property type="project" value="TreeGrafter"/>
</dbReference>
<dbReference type="Proteomes" id="UP000075714">
    <property type="component" value="Unassembled WGS sequence"/>
</dbReference>
<evidence type="ECO:0000313" key="6">
    <source>
        <dbReference type="EMBL" id="KXZ56106.1"/>
    </source>
</evidence>
<dbReference type="PRINTS" id="PR00975">
    <property type="entry name" value="RIBOSOMALS19"/>
</dbReference>
<dbReference type="GO" id="GO:0003723">
    <property type="term" value="F:RNA binding"/>
    <property type="evidence" value="ECO:0007669"/>
    <property type="project" value="InterPro"/>
</dbReference>
<dbReference type="PIRSF" id="PIRSF002144">
    <property type="entry name" value="Ribosomal_S19"/>
    <property type="match status" value="1"/>
</dbReference>
<dbReference type="AlphaFoldDB" id="A0A150H1T1"/>
<dbReference type="HAMAP" id="MF_00531">
    <property type="entry name" value="Ribosomal_uS19"/>
    <property type="match status" value="1"/>
</dbReference>
<gene>
    <name evidence="6" type="ORF">GPECTOR_2g988</name>
</gene>
<evidence type="ECO:0000256" key="1">
    <source>
        <dbReference type="ARBA" id="ARBA00007345"/>
    </source>
</evidence>
<dbReference type="SUPFAM" id="SSF54570">
    <property type="entry name" value="Ribosomal protein S19"/>
    <property type="match status" value="1"/>
</dbReference>
<dbReference type="GO" id="GO:0006412">
    <property type="term" value="P:translation"/>
    <property type="evidence" value="ECO:0007669"/>
    <property type="project" value="InterPro"/>
</dbReference>
<reference evidence="7" key="1">
    <citation type="journal article" date="2016" name="Nat. Commun.">
        <title>The Gonium pectorale genome demonstrates co-option of cell cycle regulation during the evolution of multicellularity.</title>
        <authorList>
            <person name="Hanschen E.R."/>
            <person name="Marriage T.N."/>
            <person name="Ferris P.J."/>
            <person name="Hamaji T."/>
            <person name="Toyoda A."/>
            <person name="Fujiyama A."/>
            <person name="Neme R."/>
            <person name="Noguchi H."/>
            <person name="Minakuchi Y."/>
            <person name="Suzuki M."/>
            <person name="Kawai-Toyooka H."/>
            <person name="Smith D.R."/>
            <person name="Sparks H."/>
            <person name="Anderson J."/>
            <person name="Bakaric R."/>
            <person name="Luria V."/>
            <person name="Karger A."/>
            <person name="Kirschner M.W."/>
            <person name="Durand P.M."/>
            <person name="Michod R.E."/>
            <person name="Nozaki H."/>
            <person name="Olson B.J."/>
        </authorList>
    </citation>
    <scope>NUCLEOTIDE SEQUENCE [LARGE SCALE GENOMIC DNA]</scope>
    <source>
        <strain evidence="7">NIES-2863</strain>
    </source>
</reference>
<keyword evidence="7" id="KW-1185">Reference proteome</keyword>
<accession>A0A150H1T1</accession>
<dbReference type="InterPro" id="IPR023575">
    <property type="entry name" value="Ribosomal_uS19_SF"/>
</dbReference>
<evidence type="ECO:0008006" key="8">
    <source>
        <dbReference type="Google" id="ProtNLM"/>
    </source>
</evidence>
<dbReference type="OrthoDB" id="2043at2759"/>